<keyword evidence="2" id="KW-0677">Repeat</keyword>
<accession>F2U2H7</accession>
<dbReference type="InterPro" id="IPR019775">
    <property type="entry name" value="WD40_repeat_CS"/>
</dbReference>
<dbReference type="EMBL" id="GL832959">
    <property type="protein sequence ID" value="EGD81829.1"/>
    <property type="molecule type" value="Genomic_DNA"/>
</dbReference>
<dbReference type="PANTHER" id="PTHR19923:SF0">
    <property type="entry name" value="PLEIOTROPIC REGULATOR 1"/>
    <property type="match status" value="1"/>
</dbReference>
<feature type="repeat" description="WD" evidence="4">
    <location>
        <begin position="341"/>
        <end position="381"/>
    </location>
</feature>
<dbReference type="PROSITE" id="PS00678">
    <property type="entry name" value="WD_REPEATS_1"/>
    <property type="match status" value="2"/>
</dbReference>
<feature type="compositionally biased region" description="Low complexity" evidence="5">
    <location>
        <begin position="61"/>
        <end position="71"/>
    </location>
</feature>
<dbReference type="Gene3D" id="2.130.10.10">
    <property type="entry name" value="YVTN repeat-like/Quinoprotein amine dehydrogenase"/>
    <property type="match status" value="1"/>
</dbReference>
<dbReference type="SUPFAM" id="SSF50978">
    <property type="entry name" value="WD40 repeat-like"/>
    <property type="match status" value="1"/>
</dbReference>
<dbReference type="GO" id="GO:0071011">
    <property type="term" value="C:precatalytic spliceosome"/>
    <property type="evidence" value="ECO:0007669"/>
    <property type="project" value="TreeGrafter"/>
</dbReference>
<feature type="region of interest" description="Disordered" evidence="5">
    <location>
        <begin position="54"/>
        <end position="98"/>
    </location>
</feature>
<evidence type="ECO:0000256" key="3">
    <source>
        <dbReference type="ARBA" id="ARBA00025726"/>
    </source>
</evidence>
<dbReference type="OrthoDB" id="10256122at2759"/>
<dbReference type="FunFam" id="2.130.10.10:FF:000012">
    <property type="entry name" value="Putative pleiotropic regulator 1"/>
    <property type="match status" value="1"/>
</dbReference>
<feature type="repeat" description="WD" evidence="4">
    <location>
        <begin position="258"/>
        <end position="299"/>
    </location>
</feature>
<evidence type="ECO:0000256" key="5">
    <source>
        <dbReference type="SAM" id="MobiDB-lite"/>
    </source>
</evidence>
<gene>
    <name evidence="6" type="ORF">PTSG_02543</name>
</gene>
<feature type="repeat" description="WD" evidence="4">
    <location>
        <begin position="132"/>
        <end position="173"/>
    </location>
</feature>
<dbReference type="InParanoid" id="F2U2H7"/>
<dbReference type="GeneID" id="16077625"/>
<evidence type="ECO:0000256" key="1">
    <source>
        <dbReference type="ARBA" id="ARBA00022574"/>
    </source>
</evidence>
<dbReference type="InterPro" id="IPR036322">
    <property type="entry name" value="WD40_repeat_dom_sf"/>
</dbReference>
<feature type="repeat" description="WD" evidence="4">
    <location>
        <begin position="216"/>
        <end position="257"/>
    </location>
</feature>
<organism evidence="6 7">
    <name type="scientific">Salpingoeca rosetta (strain ATCC 50818 / BSB-021)</name>
    <dbReference type="NCBI Taxonomy" id="946362"/>
    <lineage>
        <taxon>Eukaryota</taxon>
        <taxon>Choanoflagellata</taxon>
        <taxon>Craspedida</taxon>
        <taxon>Salpingoecidae</taxon>
        <taxon>Salpingoeca</taxon>
    </lineage>
</organism>
<dbReference type="eggNOG" id="KOG0285">
    <property type="taxonomic scope" value="Eukaryota"/>
</dbReference>
<dbReference type="Proteomes" id="UP000007799">
    <property type="component" value="Unassembled WGS sequence"/>
</dbReference>
<dbReference type="PROSITE" id="PS50294">
    <property type="entry name" value="WD_REPEATS_REGION"/>
    <property type="match status" value="5"/>
</dbReference>
<reference evidence="6" key="1">
    <citation type="submission" date="2009-08" db="EMBL/GenBank/DDBJ databases">
        <title>Annotation of Salpingoeca rosetta.</title>
        <authorList>
            <consortium name="The Broad Institute Genome Sequencing Platform"/>
            <person name="Russ C."/>
            <person name="Cuomo C."/>
            <person name="Burger G."/>
            <person name="Gray M.W."/>
            <person name="Holland P.W.H."/>
            <person name="King N."/>
            <person name="Lang F.B.F."/>
            <person name="Roger A.J."/>
            <person name="Ruiz-Trillo I."/>
            <person name="Young S.K."/>
            <person name="Zeng Q."/>
            <person name="Gargeya S."/>
            <person name="Alvarado L."/>
            <person name="Berlin A."/>
            <person name="Chapman S.B."/>
            <person name="Chen Z."/>
            <person name="Freedman E."/>
            <person name="Gellesch M."/>
            <person name="Goldberg J."/>
            <person name="Griggs A."/>
            <person name="Gujja S."/>
            <person name="Heilman E."/>
            <person name="Heiman D."/>
            <person name="Howarth C."/>
            <person name="Mehta T."/>
            <person name="Neiman D."/>
            <person name="Pearson M."/>
            <person name="Roberts A."/>
            <person name="Saif S."/>
            <person name="Shea T."/>
            <person name="Shenoy N."/>
            <person name="Sisk P."/>
            <person name="Stolte C."/>
            <person name="Sykes S."/>
            <person name="White J."/>
            <person name="Yandava C."/>
            <person name="Haas B."/>
            <person name="Nusbaum C."/>
            <person name="Birren B."/>
        </authorList>
    </citation>
    <scope>NUCLEOTIDE SEQUENCE</scope>
    <source>
        <strain evidence="6">ATCC 50818</strain>
    </source>
</reference>
<sequence>MDQHTFRSIKRTKDMFVSDYAKRPSDGDLSRPAKLACKKMDEYASVMHLPPPAALKKKAKGAASGPGPARPSIKPTDVLEGKKTGKEPSSALALVSDTQKKQPMTKELVLRQRAPTMPKPQWHPHWKLFRVISGHTGWVRCLAVEPKNQWFVSGSADRTIKIWDLASGTLKLTLTGHISTVRGLEVSPRHPYLFSVGEDKMVRCWDLEQNKVIRHYHGHLSGVYALKLHPTLDVLFTGGRDSTVRLWDMRTKAQIHCLSGHTNTVASLETEPVDPQVISGSHDSTIRLWDIRAGRCMAQLTNHKKSVRALAKHPKEFTFVSGASDNIKQWYLPKGEFIQNLGGHTAIINSLAVNPSGVMVSGADNGSLSFWDYRTGYRFQDIETPPQPGSLDSESGIFGLAFDKSYSRLLTAEADKTIKIYKEDPDSTEETHPLDWKPNVIRKSRF</sequence>
<dbReference type="GO" id="GO:0000398">
    <property type="term" value="P:mRNA splicing, via spliceosome"/>
    <property type="evidence" value="ECO:0007669"/>
    <property type="project" value="InterPro"/>
</dbReference>
<feature type="repeat" description="WD" evidence="4">
    <location>
        <begin position="174"/>
        <end position="215"/>
    </location>
</feature>
<dbReference type="GO" id="GO:0071013">
    <property type="term" value="C:catalytic step 2 spliceosome"/>
    <property type="evidence" value="ECO:0007669"/>
    <property type="project" value="TreeGrafter"/>
</dbReference>
<name>F2U2H7_SALR5</name>
<dbReference type="InterPro" id="IPR001680">
    <property type="entry name" value="WD40_rpt"/>
</dbReference>
<dbReference type="GO" id="GO:0000974">
    <property type="term" value="C:Prp19 complex"/>
    <property type="evidence" value="ECO:0007669"/>
    <property type="project" value="TreeGrafter"/>
</dbReference>
<dbReference type="AlphaFoldDB" id="F2U2H7"/>
<protein>
    <submittedName>
        <fullName evidence="6">Pre-mRNA-splicing factor prp46</fullName>
    </submittedName>
</protein>
<evidence type="ECO:0000313" key="7">
    <source>
        <dbReference type="Proteomes" id="UP000007799"/>
    </source>
</evidence>
<feature type="compositionally biased region" description="Basic and acidic residues" evidence="5">
    <location>
        <begin position="77"/>
        <end position="86"/>
    </location>
</feature>
<dbReference type="InterPro" id="IPR020472">
    <property type="entry name" value="WD40_PAC1"/>
</dbReference>
<keyword evidence="1 4" id="KW-0853">WD repeat</keyword>
<dbReference type="PANTHER" id="PTHR19923">
    <property type="entry name" value="WD40 REPEAT PROTEINPRL1/PRL2-RELATED"/>
    <property type="match status" value="1"/>
</dbReference>
<dbReference type="Pfam" id="PF00400">
    <property type="entry name" value="WD40"/>
    <property type="match status" value="7"/>
</dbReference>
<dbReference type="FunCoup" id="F2U2H7">
    <property type="interactions" value="1266"/>
</dbReference>
<dbReference type="InterPro" id="IPR045241">
    <property type="entry name" value="Prp46/PLRG1-like"/>
</dbReference>
<dbReference type="PROSITE" id="PS50082">
    <property type="entry name" value="WD_REPEATS_2"/>
    <property type="match status" value="5"/>
</dbReference>
<dbReference type="CDD" id="cd00200">
    <property type="entry name" value="WD40"/>
    <property type="match status" value="1"/>
</dbReference>
<dbReference type="KEGG" id="sre:PTSG_02543"/>
<dbReference type="STRING" id="946362.F2U2H7"/>
<dbReference type="PRINTS" id="PR00320">
    <property type="entry name" value="GPROTEINBRPT"/>
</dbReference>
<dbReference type="OMA" id="FAMCFDQ"/>
<evidence type="ECO:0000313" key="6">
    <source>
        <dbReference type="EMBL" id="EGD81829.1"/>
    </source>
</evidence>
<keyword evidence="7" id="KW-1185">Reference proteome</keyword>
<dbReference type="InterPro" id="IPR015943">
    <property type="entry name" value="WD40/YVTN_repeat-like_dom_sf"/>
</dbReference>
<proteinExistence type="inferred from homology"/>
<evidence type="ECO:0000256" key="4">
    <source>
        <dbReference type="PROSITE-ProRule" id="PRU00221"/>
    </source>
</evidence>
<evidence type="ECO:0000256" key="2">
    <source>
        <dbReference type="ARBA" id="ARBA00022737"/>
    </source>
</evidence>
<comment type="similarity">
    <text evidence="3">Belongs to the WD repeat PRL1/PRL2 family.</text>
</comment>
<dbReference type="SMART" id="SM00320">
    <property type="entry name" value="WD40"/>
    <property type="match status" value="7"/>
</dbReference>
<dbReference type="RefSeq" id="XP_004997033.1">
    <property type="nucleotide sequence ID" value="XM_004996976.1"/>
</dbReference>